<dbReference type="InterPro" id="IPR003593">
    <property type="entry name" value="AAA+_ATPase"/>
</dbReference>
<accession>A0A7Y0EZY5</accession>
<dbReference type="PROSITE" id="PS00211">
    <property type="entry name" value="ABC_TRANSPORTER_1"/>
    <property type="match status" value="1"/>
</dbReference>
<dbReference type="Gene3D" id="3.40.50.300">
    <property type="entry name" value="P-loop containing nucleotide triphosphate hydrolases"/>
    <property type="match status" value="2"/>
</dbReference>
<evidence type="ECO:0000256" key="5">
    <source>
        <dbReference type="SAM" id="MobiDB-lite"/>
    </source>
</evidence>
<dbReference type="InterPro" id="IPR017871">
    <property type="entry name" value="ABC_transporter-like_CS"/>
</dbReference>
<feature type="region of interest" description="Disordered" evidence="5">
    <location>
        <begin position="494"/>
        <end position="514"/>
    </location>
</feature>
<comment type="similarity">
    <text evidence="1">Belongs to the ABC transporter superfamily.</text>
</comment>
<evidence type="ECO:0000256" key="2">
    <source>
        <dbReference type="ARBA" id="ARBA00022448"/>
    </source>
</evidence>
<protein>
    <submittedName>
        <fullName evidence="7">Cobalt ABC transporter</fullName>
    </submittedName>
</protein>
<dbReference type="InterPro" id="IPR015856">
    <property type="entry name" value="ABC_transpr_CbiO/EcfA_su"/>
</dbReference>
<name>A0A7Y0EZY5_9BIFI</name>
<dbReference type="InterPro" id="IPR050095">
    <property type="entry name" value="ECF_ABC_transporter_ATP-bd"/>
</dbReference>
<dbReference type="PANTHER" id="PTHR43553">
    <property type="entry name" value="HEAVY METAL TRANSPORTER"/>
    <property type="match status" value="1"/>
</dbReference>
<keyword evidence="8" id="KW-1185">Reference proteome</keyword>
<dbReference type="Proteomes" id="UP000588277">
    <property type="component" value="Unassembled WGS sequence"/>
</dbReference>
<dbReference type="SMART" id="SM00382">
    <property type="entry name" value="AAA"/>
    <property type="match status" value="2"/>
</dbReference>
<keyword evidence="4" id="KW-0067">ATP-binding</keyword>
<evidence type="ECO:0000313" key="8">
    <source>
        <dbReference type="Proteomes" id="UP000588277"/>
    </source>
</evidence>
<dbReference type="Pfam" id="PF00005">
    <property type="entry name" value="ABC_tran"/>
    <property type="match status" value="2"/>
</dbReference>
<dbReference type="AlphaFoldDB" id="A0A7Y0EZY5"/>
<comment type="caution">
    <text evidence="7">The sequence shown here is derived from an EMBL/GenBank/DDBJ whole genome shotgun (WGS) entry which is preliminary data.</text>
</comment>
<gene>
    <name evidence="7" type="ORF">G1C96_0051</name>
</gene>
<dbReference type="CDD" id="cd03225">
    <property type="entry name" value="ABC_cobalt_CbiO_domain1"/>
    <property type="match status" value="2"/>
</dbReference>
<evidence type="ECO:0000313" key="7">
    <source>
        <dbReference type="EMBL" id="NMM99474.1"/>
    </source>
</evidence>
<dbReference type="GO" id="GO:0042626">
    <property type="term" value="F:ATPase-coupled transmembrane transporter activity"/>
    <property type="evidence" value="ECO:0007669"/>
    <property type="project" value="TreeGrafter"/>
</dbReference>
<dbReference type="EMBL" id="JAAIIH010000001">
    <property type="protein sequence ID" value="NMM99474.1"/>
    <property type="molecule type" value="Genomic_DNA"/>
</dbReference>
<dbReference type="GO" id="GO:0016887">
    <property type="term" value="F:ATP hydrolysis activity"/>
    <property type="evidence" value="ECO:0007669"/>
    <property type="project" value="InterPro"/>
</dbReference>
<feature type="domain" description="ABC transporter" evidence="6">
    <location>
        <begin position="5"/>
        <end position="250"/>
    </location>
</feature>
<dbReference type="InterPro" id="IPR027417">
    <property type="entry name" value="P-loop_NTPase"/>
</dbReference>
<dbReference type="RefSeq" id="WP_169274661.1">
    <property type="nucleotide sequence ID" value="NZ_JAAIIH010000001.1"/>
</dbReference>
<feature type="domain" description="ABC transporter" evidence="6">
    <location>
        <begin position="273"/>
        <end position="510"/>
    </location>
</feature>
<reference evidence="7 8" key="1">
    <citation type="submission" date="2020-02" db="EMBL/GenBank/DDBJ databases">
        <title>Characterization of phylogenetic diversity of novel bifidobacterial species isolated in Czech ZOOs.</title>
        <authorList>
            <person name="Lugli G.A."/>
            <person name="Vera N.B."/>
            <person name="Ventura M."/>
        </authorList>
    </citation>
    <scope>NUCLEOTIDE SEQUENCE [LARGE SCALE GENOMIC DNA]</scope>
    <source>
        <strain evidence="7 8">DSM 109958</strain>
    </source>
</reference>
<keyword evidence="2" id="KW-0813">Transport</keyword>
<dbReference type="PROSITE" id="PS50893">
    <property type="entry name" value="ABC_TRANSPORTER_2"/>
    <property type="match status" value="2"/>
</dbReference>
<evidence type="ECO:0000256" key="3">
    <source>
        <dbReference type="ARBA" id="ARBA00022741"/>
    </source>
</evidence>
<evidence type="ECO:0000256" key="1">
    <source>
        <dbReference type="ARBA" id="ARBA00005417"/>
    </source>
</evidence>
<proteinExistence type="inferred from homology"/>
<feature type="compositionally biased region" description="Basic and acidic residues" evidence="5">
    <location>
        <begin position="496"/>
        <end position="514"/>
    </location>
</feature>
<dbReference type="PANTHER" id="PTHR43553:SF24">
    <property type="entry name" value="ENERGY-COUPLING FACTOR TRANSPORTER ATP-BINDING PROTEIN ECFA1"/>
    <property type="match status" value="1"/>
</dbReference>
<dbReference type="SUPFAM" id="SSF52540">
    <property type="entry name" value="P-loop containing nucleoside triphosphate hydrolases"/>
    <property type="match status" value="2"/>
</dbReference>
<keyword evidence="3" id="KW-0547">Nucleotide-binding</keyword>
<evidence type="ECO:0000259" key="6">
    <source>
        <dbReference type="PROSITE" id="PS50893"/>
    </source>
</evidence>
<dbReference type="GO" id="GO:0043190">
    <property type="term" value="C:ATP-binding cassette (ABC) transporter complex"/>
    <property type="evidence" value="ECO:0007669"/>
    <property type="project" value="TreeGrafter"/>
</dbReference>
<dbReference type="GO" id="GO:0005524">
    <property type="term" value="F:ATP binding"/>
    <property type="evidence" value="ECO:0007669"/>
    <property type="project" value="UniProtKB-KW"/>
</dbReference>
<dbReference type="InterPro" id="IPR003439">
    <property type="entry name" value="ABC_transporter-like_ATP-bd"/>
</dbReference>
<organism evidence="7 8">
    <name type="scientific">Bifidobacterium moraviense</name>
    <dbReference type="NCBI Taxonomy" id="2675323"/>
    <lineage>
        <taxon>Bacteria</taxon>
        <taxon>Bacillati</taxon>
        <taxon>Actinomycetota</taxon>
        <taxon>Actinomycetes</taxon>
        <taxon>Bifidobacteriales</taxon>
        <taxon>Bifidobacteriaceae</taxon>
        <taxon>Bifidobacterium</taxon>
    </lineage>
</organism>
<evidence type="ECO:0000256" key="4">
    <source>
        <dbReference type="ARBA" id="ARBA00022840"/>
    </source>
</evidence>
<sequence>MSALIETRGLGWAYAPLTDGGSPVVALSDVDLAVEPGRFVGVVGPTGAGKSTLCMALAGVIPELADGDMAGEVLVAGRSTHDVSVADLSAHVGYVQQDPESQLFCASVEDELAFPLEQRGVDPRLIDRRIDETLALVGMEGMRSRVPTSLSGGQMQRVAIAAALVAEPDILVLDEPTAALDPDGRREVFAVLDRLRAARRLTVVMAEQHTRYLASSCDRIVVLDGGRVLRDADPAVFVREAPLLARLGVAAPEPDPVLRVSDTADETPADPAIRIEGLTHRYAGAAPGEPAALDDVSLTVPRGAFVGLVGRNGSGKTTLARHLNGLLRPTAGRVVVDGIDTADRPVNALAAHVGYAFQNPDHQIFCASTRDEIAFGARSLGRSEAWVDATTERLMETFGLTRFADVSPATLGYGDRRLVALASVLAMDAPILVLDEPTAGLDQRLAARLLDAVDAANAEGTTVVMISHDMHAVAAHCTHLLRLDAGRVAQWGELRSGSRDASPRPADRRETHGR</sequence>